<proteinExistence type="predicted"/>
<protein>
    <submittedName>
        <fullName evidence="1">Uncharacterized protein</fullName>
    </submittedName>
</protein>
<sequence>MGAVSKSNAPKSIYILDPIINPNHSSARYPGHTVNGT</sequence>
<name>A0A8S3A4F9_9BILA</name>
<comment type="caution">
    <text evidence="1">The sequence shown here is derived from an EMBL/GenBank/DDBJ whole genome shotgun (WGS) entry which is preliminary data.</text>
</comment>
<organism evidence="1 2">
    <name type="scientific">Rotaria magnacalcarata</name>
    <dbReference type="NCBI Taxonomy" id="392030"/>
    <lineage>
        <taxon>Eukaryota</taxon>
        <taxon>Metazoa</taxon>
        <taxon>Spiralia</taxon>
        <taxon>Gnathifera</taxon>
        <taxon>Rotifera</taxon>
        <taxon>Eurotatoria</taxon>
        <taxon>Bdelloidea</taxon>
        <taxon>Philodinida</taxon>
        <taxon>Philodinidae</taxon>
        <taxon>Rotaria</taxon>
    </lineage>
</organism>
<dbReference type="EMBL" id="CAJOBI010122434">
    <property type="protein sequence ID" value="CAF4684605.1"/>
    <property type="molecule type" value="Genomic_DNA"/>
</dbReference>
<dbReference type="Proteomes" id="UP000676336">
    <property type="component" value="Unassembled WGS sequence"/>
</dbReference>
<accession>A0A8S3A4F9</accession>
<gene>
    <name evidence="1" type="ORF">SMN809_LOCUS42420</name>
</gene>
<dbReference type="AlphaFoldDB" id="A0A8S3A4F9"/>
<feature type="non-terminal residue" evidence="1">
    <location>
        <position position="37"/>
    </location>
</feature>
<reference evidence="1" key="1">
    <citation type="submission" date="2021-02" db="EMBL/GenBank/DDBJ databases">
        <authorList>
            <person name="Nowell W R."/>
        </authorList>
    </citation>
    <scope>NUCLEOTIDE SEQUENCE</scope>
</reference>
<evidence type="ECO:0000313" key="2">
    <source>
        <dbReference type="Proteomes" id="UP000676336"/>
    </source>
</evidence>
<evidence type="ECO:0000313" key="1">
    <source>
        <dbReference type="EMBL" id="CAF4684605.1"/>
    </source>
</evidence>